<dbReference type="Proteomes" id="UP000287198">
    <property type="component" value="Unassembled WGS sequence"/>
</dbReference>
<protein>
    <submittedName>
        <fullName evidence="2">Uncharacterized protein</fullName>
    </submittedName>
</protein>
<reference evidence="3" key="1">
    <citation type="journal article" date="2018" name="Front. Microbiol.">
        <title>Genome-Based Analysis Reveals the Taxonomy and Diversity of the Family Idiomarinaceae.</title>
        <authorList>
            <person name="Liu Y."/>
            <person name="Lai Q."/>
            <person name="Shao Z."/>
        </authorList>
    </citation>
    <scope>NUCLEOTIDE SEQUENCE [LARGE SCALE GENOMIC DNA]</scope>
    <source>
        <strain evidence="3">BH195</strain>
    </source>
</reference>
<feature type="transmembrane region" description="Helical" evidence="1">
    <location>
        <begin position="6"/>
        <end position="26"/>
    </location>
</feature>
<keyword evidence="1" id="KW-0472">Membrane</keyword>
<dbReference type="OrthoDB" id="6237642at2"/>
<keyword evidence="3" id="KW-1185">Reference proteome</keyword>
<proteinExistence type="predicted"/>
<comment type="caution">
    <text evidence="2">The sequence shown here is derived from an EMBL/GenBank/DDBJ whole genome shotgun (WGS) entry which is preliminary data.</text>
</comment>
<name>A0A432XRL0_9GAMM</name>
<evidence type="ECO:0000256" key="1">
    <source>
        <dbReference type="SAM" id="Phobius"/>
    </source>
</evidence>
<sequence length="178" mass="20521">MIKQHGQALIESIAVIVLLALLMSLLKDVIHPTNIAQQQRIDESRKLIWRVASHVQLQHTDEYAFARRARTVLAPLTQLTELDLSNENLRQLKADDNYVAMARITDAWQPRQSKDLSQRPQFLTPLAKLNELGMPQLQRLLSWLHFTEEFAPEQLRWGYVDVDATPAEITCTRQQGCR</sequence>
<evidence type="ECO:0000313" key="2">
    <source>
        <dbReference type="EMBL" id="RUO51369.1"/>
    </source>
</evidence>
<dbReference type="RefSeq" id="WP_126764540.1">
    <property type="nucleotide sequence ID" value="NZ_JBHLTZ010000002.1"/>
</dbReference>
<keyword evidence="1" id="KW-1133">Transmembrane helix</keyword>
<dbReference type="EMBL" id="PIPW01000005">
    <property type="protein sequence ID" value="RUO51369.1"/>
    <property type="molecule type" value="Genomic_DNA"/>
</dbReference>
<organism evidence="2 3">
    <name type="scientific">Pseudidiomarina halophila</name>
    <dbReference type="NCBI Taxonomy" id="1449799"/>
    <lineage>
        <taxon>Bacteria</taxon>
        <taxon>Pseudomonadati</taxon>
        <taxon>Pseudomonadota</taxon>
        <taxon>Gammaproteobacteria</taxon>
        <taxon>Alteromonadales</taxon>
        <taxon>Idiomarinaceae</taxon>
        <taxon>Pseudidiomarina</taxon>
    </lineage>
</organism>
<keyword evidence="1" id="KW-0812">Transmembrane</keyword>
<dbReference type="AlphaFoldDB" id="A0A432XRL0"/>
<evidence type="ECO:0000313" key="3">
    <source>
        <dbReference type="Proteomes" id="UP000287198"/>
    </source>
</evidence>
<accession>A0A432XRL0</accession>
<gene>
    <name evidence="2" type="ORF">CWI69_11830</name>
</gene>